<evidence type="ECO:0000256" key="1">
    <source>
        <dbReference type="SAM" id="MobiDB-lite"/>
    </source>
</evidence>
<reference evidence="2 3" key="1">
    <citation type="journal article" date="2022" name="Nat. Plants">
        <title>Genomes of leafy and leafless Platanthera orchids illuminate the evolution of mycoheterotrophy.</title>
        <authorList>
            <person name="Li M.H."/>
            <person name="Liu K.W."/>
            <person name="Li Z."/>
            <person name="Lu H.C."/>
            <person name="Ye Q.L."/>
            <person name="Zhang D."/>
            <person name="Wang J.Y."/>
            <person name="Li Y.F."/>
            <person name="Zhong Z.M."/>
            <person name="Liu X."/>
            <person name="Yu X."/>
            <person name="Liu D.K."/>
            <person name="Tu X.D."/>
            <person name="Liu B."/>
            <person name="Hao Y."/>
            <person name="Liao X.Y."/>
            <person name="Jiang Y.T."/>
            <person name="Sun W.H."/>
            <person name="Chen J."/>
            <person name="Chen Y.Q."/>
            <person name="Ai Y."/>
            <person name="Zhai J.W."/>
            <person name="Wu S.S."/>
            <person name="Zhou Z."/>
            <person name="Hsiao Y.Y."/>
            <person name="Wu W.L."/>
            <person name="Chen Y.Y."/>
            <person name="Lin Y.F."/>
            <person name="Hsu J.L."/>
            <person name="Li C.Y."/>
            <person name="Wang Z.W."/>
            <person name="Zhao X."/>
            <person name="Zhong W.Y."/>
            <person name="Ma X.K."/>
            <person name="Ma L."/>
            <person name="Huang J."/>
            <person name="Chen G.Z."/>
            <person name="Huang M.Z."/>
            <person name="Huang L."/>
            <person name="Peng D.H."/>
            <person name="Luo Y.B."/>
            <person name="Zou S.Q."/>
            <person name="Chen S.P."/>
            <person name="Lan S."/>
            <person name="Tsai W.C."/>
            <person name="Van de Peer Y."/>
            <person name="Liu Z.J."/>
        </authorList>
    </citation>
    <scope>NUCLEOTIDE SEQUENCE [LARGE SCALE GENOMIC DNA]</scope>
    <source>
        <strain evidence="2">Lor288</strain>
    </source>
</reference>
<dbReference type="Proteomes" id="UP001412067">
    <property type="component" value="Unassembled WGS sequence"/>
</dbReference>
<comment type="caution">
    <text evidence="2">The sequence shown here is derived from an EMBL/GenBank/DDBJ whole genome shotgun (WGS) entry which is preliminary data.</text>
</comment>
<organism evidence="2 3">
    <name type="scientific">Platanthera guangdongensis</name>
    <dbReference type="NCBI Taxonomy" id="2320717"/>
    <lineage>
        <taxon>Eukaryota</taxon>
        <taxon>Viridiplantae</taxon>
        <taxon>Streptophyta</taxon>
        <taxon>Embryophyta</taxon>
        <taxon>Tracheophyta</taxon>
        <taxon>Spermatophyta</taxon>
        <taxon>Magnoliopsida</taxon>
        <taxon>Liliopsida</taxon>
        <taxon>Asparagales</taxon>
        <taxon>Orchidaceae</taxon>
        <taxon>Orchidoideae</taxon>
        <taxon>Orchideae</taxon>
        <taxon>Orchidinae</taxon>
        <taxon>Platanthera</taxon>
    </lineage>
</organism>
<accession>A0ABR2M1P3</accession>
<protein>
    <submittedName>
        <fullName evidence="2">Uncharacterized protein</fullName>
    </submittedName>
</protein>
<keyword evidence="3" id="KW-1185">Reference proteome</keyword>
<feature type="compositionally biased region" description="Basic and acidic residues" evidence="1">
    <location>
        <begin position="21"/>
        <end position="36"/>
    </location>
</feature>
<feature type="region of interest" description="Disordered" evidence="1">
    <location>
        <begin position="1"/>
        <end position="36"/>
    </location>
</feature>
<evidence type="ECO:0000313" key="2">
    <source>
        <dbReference type="EMBL" id="KAK8956405.1"/>
    </source>
</evidence>
<name>A0ABR2M1P3_9ASPA</name>
<proteinExistence type="predicted"/>
<dbReference type="EMBL" id="JBBWWR010000013">
    <property type="protein sequence ID" value="KAK8956405.1"/>
    <property type="molecule type" value="Genomic_DNA"/>
</dbReference>
<evidence type="ECO:0000313" key="3">
    <source>
        <dbReference type="Proteomes" id="UP001412067"/>
    </source>
</evidence>
<sequence>MSARKNILARMGGKGLAATKSPREESTSREVGEKTPKMKIATVVSLKPRRLSEELLEKLEKSCCLLQEMEEIVNRQQVFGGNSDLEILPTKFGEEAPTPSEGDEKV</sequence>
<gene>
    <name evidence="2" type="ORF">KSP40_PGU001308</name>
</gene>